<evidence type="ECO:0000256" key="1">
    <source>
        <dbReference type="SAM" id="MobiDB-lite"/>
    </source>
</evidence>
<accession>A0A840ND90</accession>
<keyword evidence="2" id="KW-0812">Transmembrane</keyword>
<protein>
    <submittedName>
        <fullName evidence="3">Uncharacterized protein</fullName>
    </submittedName>
</protein>
<evidence type="ECO:0000256" key="2">
    <source>
        <dbReference type="SAM" id="Phobius"/>
    </source>
</evidence>
<name>A0A840ND90_9PSEU</name>
<reference evidence="3 4" key="1">
    <citation type="submission" date="2020-08" db="EMBL/GenBank/DDBJ databases">
        <title>Sequencing the genomes of 1000 actinobacteria strains.</title>
        <authorList>
            <person name="Klenk H.-P."/>
        </authorList>
    </citation>
    <scope>NUCLEOTIDE SEQUENCE [LARGE SCALE GENOMIC DNA]</scope>
    <source>
        <strain evidence="3 4">DSM 45582</strain>
    </source>
</reference>
<sequence length="193" mass="20722">MPIRTHRGRAAVYRRLWGWPLRSPKHLVTAVIVLAAVATVVGFLLPEPPPTRNYRDQSQSAEQHQAAPAPPTRTPAPPTFSVPDTPPPPAPADPAGLKVVEAWGKKWATHPPGTASAQWVEGLRPYTTDEFITEMASVDPANVPSTAITGPPQPLSSTANAMSARLSTDAGDIEVDLMRTPQGWRVSGYNKVS</sequence>
<feature type="compositionally biased region" description="Pro residues" evidence="1">
    <location>
        <begin position="68"/>
        <end position="92"/>
    </location>
</feature>
<dbReference type="AlphaFoldDB" id="A0A840ND90"/>
<dbReference type="EMBL" id="JACHIV010000001">
    <property type="protein sequence ID" value="MBB5068085.1"/>
    <property type="molecule type" value="Genomic_DNA"/>
</dbReference>
<dbReference type="Proteomes" id="UP000580474">
    <property type="component" value="Unassembled WGS sequence"/>
</dbReference>
<dbReference type="RefSeq" id="WP_184477839.1">
    <property type="nucleotide sequence ID" value="NZ_JACHIV010000001.1"/>
</dbReference>
<keyword evidence="4" id="KW-1185">Reference proteome</keyword>
<keyword evidence="2" id="KW-0472">Membrane</keyword>
<evidence type="ECO:0000313" key="3">
    <source>
        <dbReference type="EMBL" id="MBB5068085.1"/>
    </source>
</evidence>
<feature type="transmembrane region" description="Helical" evidence="2">
    <location>
        <begin position="26"/>
        <end position="45"/>
    </location>
</feature>
<proteinExistence type="predicted"/>
<feature type="region of interest" description="Disordered" evidence="1">
    <location>
        <begin position="50"/>
        <end position="95"/>
    </location>
</feature>
<comment type="caution">
    <text evidence="3">The sequence shown here is derived from an EMBL/GenBank/DDBJ whole genome shotgun (WGS) entry which is preliminary data.</text>
</comment>
<keyword evidence="2" id="KW-1133">Transmembrane helix</keyword>
<organism evidence="3 4">
    <name type="scientific">Saccharopolyspora gloriosae</name>
    <dbReference type="NCBI Taxonomy" id="455344"/>
    <lineage>
        <taxon>Bacteria</taxon>
        <taxon>Bacillati</taxon>
        <taxon>Actinomycetota</taxon>
        <taxon>Actinomycetes</taxon>
        <taxon>Pseudonocardiales</taxon>
        <taxon>Pseudonocardiaceae</taxon>
        <taxon>Saccharopolyspora</taxon>
    </lineage>
</organism>
<evidence type="ECO:0000313" key="4">
    <source>
        <dbReference type="Proteomes" id="UP000580474"/>
    </source>
</evidence>
<gene>
    <name evidence="3" type="ORF">BJ969_001173</name>
</gene>